<name>A0ABU3B457_9ACTN</name>
<evidence type="ECO:0000313" key="1">
    <source>
        <dbReference type="EMBL" id="MDT0616093.1"/>
    </source>
</evidence>
<sequence>MTTGRYHLALTTGGRPLLHGWWYSETTARRKFAAWIGRHGARITLTDEESGTLLTQWPQTQ</sequence>
<comment type="caution">
    <text evidence="1">The sequence shown here is derived from an EMBL/GenBank/DDBJ whole genome shotgun (WGS) entry which is preliminary data.</text>
</comment>
<protein>
    <submittedName>
        <fullName evidence="1">Uncharacterized protein</fullName>
    </submittedName>
</protein>
<dbReference type="Proteomes" id="UP001180724">
    <property type="component" value="Unassembled WGS sequence"/>
</dbReference>
<dbReference type="EMBL" id="JAVRFH010000096">
    <property type="protein sequence ID" value="MDT0616093.1"/>
    <property type="molecule type" value="Genomic_DNA"/>
</dbReference>
<reference evidence="1" key="1">
    <citation type="submission" date="2024-05" db="EMBL/GenBank/DDBJ databases">
        <title>30 novel species of actinomycetes from the DSMZ collection.</title>
        <authorList>
            <person name="Nouioui I."/>
        </authorList>
    </citation>
    <scope>NUCLEOTIDE SEQUENCE</scope>
    <source>
        <strain evidence="1">DSM 40712</strain>
    </source>
</reference>
<proteinExistence type="predicted"/>
<gene>
    <name evidence="1" type="ORF">RM812_38970</name>
</gene>
<keyword evidence="2" id="KW-1185">Reference proteome</keyword>
<evidence type="ECO:0000313" key="2">
    <source>
        <dbReference type="Proteomes" id="UP001180724"/>
    </source>
</evidence>
<organism evidence="1 2">
    <name type="scientific">Streptomyces lancefieldiae</name>
    <dbReference type="NCBI Taxonomy" id="3075520"/>
    <lineage>
        <taxon>Bacteria</taxon>
        <taxon>Bacillati</taxon>
        <taxon>Actinomycetota</taxon>
        <taxon>Actinomycetes</taxon>
        <taxon>Kitasatosporales</taxon>
        <taxon>Streptomycetaceae</taxon>
        <taxon>Streptomyces</taxon>
    </lineage>
</organism>
<accession>A0ABU3B457</accession>
<dbReference type="RefSeq" id="WP_311585207.1">
    <property type="nucleotide sequence ID" value="NZ_JAVRFH010000096.1"/>
</dbReference>